<keyword evidence="2" id="KW-1185">Reference proteome</keyword>
<evidence type="ECO:0000313" key="2">
    <source>
        <dbReference type="Proteomes" id="UP001054837"/>
    </source>
</evidence>
<organism evidence="1 2">
    <name type="scientific">Caerostris darwini</name>
    <dbReference type="NCBI Taxonomy" id="1538125"/>
    <lineage>
        <taxon>Eukaryota</taxon>
        <taxon>Metazoa</taxon>
        <taxon>Ecdysozoa</taxon>
        <taxon>Arthropoda</taxon>
        <taxon>Chelicerata</taxon>
        <taxon>Arachnida</taxon>
        <taxon>Araneae</taxon>
        <taxon>Araneomorphae</taxon>
        <taxon>Entelegynae</taxon>
        <taxon>Araneoidea</taxon>
        <taxon>Araneidae</taxon>
        <taxon>Caerostris</taxon>
    </lineage>
</organism>
<evidence type="ECO:0000313" key="1">
    <source>
        <dbReference type="EMBL" id="GIY32698.1"/>
    </source>
</evidence>
<dbReference type="AlphaFoldDB" id="A0AAV4SEC3"/>
<dbReference type="Proteomes" id="UP001054837">
    <property type="component" value="Unassembled WGS sequence"/>
</dbReference>
<name>A0AAV4SEC3_9ARAC</name>
<proteinExistence type="predicted"/>
<gene>
    <name evidence="1" type="ORF">CDAR_389151</name>
</gene>
<accession>A0AAV4SEC3</accession>
<comment type="caution">
    <text evidence="1">The sequence shown here is derived from an EMBL/GenBank/DDBJ whole genome shotgun (WGS) entry which is preliminary data.</text>
</comment>
<protein>
    <submittedName>
        <fullName evidence="1">Uncharacterized protein</fullName>
    </submittedName>
</protein>
<reference evidence="1 2" key="1">
    <citation type="submission" date="2021-06" db="EMBL/GenBank/DDBJ databases">
        <title>Caerostris darwini draft genome.</title>
        <authorList>
            <person name="Kono N."/>
            <person name="Arakawa K."/>
        </authorList>
    </citation>
    <scope>NUCLEOTIDE SEQUENCE [LARGE SCALE GENOMIC DNA]</scope>
</reference>
<dbReference type="EMBL" id="BPLQ01007840">
    <property type="protein sequence ID" value="GIY32698.1"/>
    <property type="molecule type" value="Genomic_DNA"/>
</dbReference>
<sequence length="104" mass="12467">MSLPRKGKKISFWRHSWLRNPHQHTFRQPASASMAKLTRNCAKLYCGCATLDRKGLKFLRQKPWRRRLNAKMKRFLSFNFLLCFLEKGLRGEKKVTFHKRPPNH</sequence>